<evidence type="ECO:0000313" key="3">
    <source>
        <dbReference type="Proteomes" id="UP000198510"/>
    </source>
</evidence>
<feature type="transmembrane region" description="Helical" evidence="1">
    <location>
        <begin position="71"/>
        <end position="94"/>
    </location>
</feature>
<keyword evidence="1" id="KW-1133">Transmembrane helix</keyword>
<keyword evidence="1" id="KW-0812">Transmembrane</keyword>
<dbReference type="Proteomes" id="UP000198510">
    <property type="component" value="Unassembled WGS sequence"/>
</dbReference>
<dbReference type="OrthoDB" id="918117at2"/>
<feature type="transmembrane region" description="Helical" evidence="1">
    <location>
        <begin position="6"/>
        <end position="26"/>
    </location>
</feature>
<evidence type="ECO:0008006" key="4">
    <source>
        <dbReference type="Google" id="ProtNLM"/>
    </source>
</evidence>
<keyword evidence="3" id="KW-1185">Reference proteome</keyword>
<feature type="transmembrane region" description="Helical" evidence="1">
    <location>
        <begin position="151"/>
        <end position="171"/>
    </location>
</feature>
<proteinExistence type="predicted"/>
<feature type="transmembrane region" description="Helical" evidence="1">
    <location>
        <begin position="418"/>
        <end position="435"/>
    </location>
</feature>
<dbReference type="STRING" id="1075417.SAMN05421823_10728"/>
<feature type="transmembrane region" description="Helical" evidence="1">
    <location>
        <begin position="38"/>
        <end position="59"/>
    </location>
</feature>
<feature type="transmembrane region" description="Helical" evidence="1">
    <location>
        <begin position="115"/>
        <end position="136"/>
    </location>
</feature>
<reference evidence="2 3" key="1">
    <citation type="submission" date="2016-10" db="EMBL/GenBank/DDBJ databases">
        <authorList>
            <person name="de Groot N.N."/>
        </authorList>
    </citation>
    <scope>NUCLEOTIDE SEQUENCE [LARGE SCALE GENOMIC DNA]</scope>
    <source>
        <strain evidence="2 3">DSM 25186</strain>
    </source>
</reference>
<name>A0A1G9LG95_9BACT</name>
<protein>
    <recommendedName>
        <fullName evidence="4">Oligosaccharide repeat unit polymerase</fullName>
    </recommendedName>
</protein>
<dbReference type="AlphaFoldDB" id="A0A1G9LG95"/>
<feature type="transmembrane region" description="Helical" evidence="1">
    <location>
        <begin position="176"/>
        <end position="193"/>
    </location>
</feature>
<evidence type="ECO:0000313" key="2">
    <source>
        <dbReference type="EMBL" id="SDL60505.1"/>
    </source>
</evidence>
<evidence type="ECO:0000256" key="1">
    <source>
        <dbReference type="SAM" id="Phobius"/>
    </source>
</evidence>
<organism evidence="2 3">
    <name type="scientific">Catalinimonas alkaloidigena</name>
    <dbReference type="NCBI Taxonomy" id="1075417"/>
    <lineage>
        <taxon>Bacteria</taxon>
        <taxon>Pseudomonadati</taxon>
        <taxon>Bacteroidota</taxon>
        <taxon>Cytophagia</taxon>
        <taxon>Cytophagales</taxon>
        <taxon>Catalimonadaceae</taxon>
        <taxon>Catalinimonas</taxon>
    </lineage>
</organism>
<sequence>MDVSLQDLWVPILTHLVNFGVSVWVVHEKGGLRANLPYSLVLGLYFVFTFYTPVVNVWAGNLTLYGHAFGAYVESGLLLYSMGVAAFSLGYLLLPAPARRPLKSRWSAAWVQQKLPMLWGIFAGVIFVNLLILGVLSNRWSLTLLFYAGGYSPYLEACTDSLITLFTLALVCRVRLRWLVVAGVLLFGLFMLAGWRYRIVMLLIIVGGWWLMQARVSPRFWTKAVLGTVLAGIVVMWITLNRAVIVHGWYEAITFDLTQFDESEIRYQTNNSQAFFSVLEYLDRPDVSFDYGRTMFGFILVRPLPAFLFPEGQKPDPPALTLLHQAFAPTDERVTAALTNLGEWYVAFGLPGVVLGMMAFGCLLSRFPPPRMARASTSDVAPMPEQRPAAPVLHQTLYLLLTAWLFQYVTRGYLPQHVELAVYLMLPLGALAWWARREAKR</sequence>
<accession>A0A1G9LG95</accession>
<feature type="transmembrane region" description="Helical" evidence="1">
    <location>
        <begin position="344"/>
        <end position="367"/>
    </location>
</feature>
<feature type="transmembrane region" description="Helical" evidence="1">
    <location>
        <begin position="224"/>
        <end position="250"/>
    </location>
</feature>
<keyword evidence="1" id="KW-0472">Membrane</keyword>
<dbReference type="EMBL" id="FNFO01000007">
    <property type="protein sequence ID" value="SDL60505.1"/>
    <property type="molecule type" value="Genomic_DNA"/>
</dbReference>
<dbReference type="RefSeq" id="WP_143017348.1">
    <property type="nucleotide sequence ID" value="NZ_FNFO01000007.1"/>
</dbReference>
<gene>
    <name evidence="2" type="ORF">SAMN05421823_10728</name>
</gene>